<sequence>MGRSANVYVIYIKDEIAAETVQSPLFSYVTFAKVVKITGITL</sequence>
<accession>W6PAF6</accession>
<reference evidence="1 2" key="1">
    <citation type="submission" date="2013-12" db="EMBL/GenBank/DDBJ databases">
        <title>Improved hybrid genome assemblies of Bacteroides xylanisolvens SD CC 1b and Bacteroides xylanisolvens SD CC 2a using Illumina and 454 Sequencing.</title>
        <authorList>
            <person name="Ramaraj T."/>
            <person name="Sundararajan A."/>
            <person name="Mudge J."/>
            <person name="Schilkey F.D."/>
            <person name="Delvecchio V."/>
            <person name="Donlon M."/>
            <person name="Ziemer C."/>
        </authorList>
    </citation>
    <scope>NUCLEOTIDE SEQUENCE [LARGE SCALE GENOMIC DNA]</scope>
</reference>
<dbReference type="EMBL" id="CBXG010000049">
    <property type="protein sequence ID" value="CDM06738.1"/>
    <property type="molecule type" value="Genomic_DNA"/>
</dbReference>
<evidence type="ECO:0000313" key="2">
    <source>
        <dbReference type="Proteomes" id="UP000019380"/>
    </source>
</evidence>
<organism evidence="1 2">
    <name type="scientific">Bacteroides xylanisolvens SD CC 1b</name>
    <dbReference type="NCBI Taxonomy" id="702447"/>
    <lineage>
        <taxon>Bacteria</taxon>
        <taxon>Pseudomonadati</taxon>
        <taxon>Bacteroidota</taxon>
        <taxon>Bacteroidia</taxon>
        <taxon>Bacteroidales</taxon>
        <taxon>Bacteroidaceae</taxon>
        <taxon>Bacteroides</taxon>
    </lineage>
</organism>
<dbReference type="Proteomes" id="UP000019380">
    <property type="component" value="Unassembled WGS sequence"/>
</dbReference>
<evidence type="ECO:0000313" key="1">
    <source>
        <dbReference type="EMBL" id="CDM06738.1"/>
    </source>
</evidence>
<gene>
    <name evidence="1" type="ORF">BN890_43560</name>
</gene>
<protein>
    <submittedName>
        <fullName evidence="1">Uncharacterized protein</fullName>
    </submittedName>
</protein>
<name>W6PAF6_9BACE</name>
<proteinExistence type="predicted"/>
<comment type="caution">
    <text evidence="1">The sequence shown here is derived from an EMBL/GenBank/DDBJ whole genome shotgun (WGS) entry which is preliminary data.</text>
</comment>
<dbReference type="AlphaFoldDB" id="W6PAF6"/>